<name>A0A3S5AS06_9PLAT</name>
<organism evidence="3 4">
    <name type="scientific">Protopolystoma xenopodis</name>
    <dbReference type="NCBI Taxonomy" id="117903"/>
    <lineage>
        <taxon>Eukaryota</taxon>
        <taxon>Metazoa</taxon>
        <taxon>Spiralia</taxon>
        <taxon>Lophotrochozoa</taxon>
        <taxon>Platyhelminthes</taxon>
        <taxon>Monogenea</taxon>
        <taxon>Polyopisthocotylea</taxon>
        <taxon>Polystomatidea</taxon>
        <taxon>Polystomatidae</taxon>
        <taxon>Protopolystoma</taxon>
    </lineage>
</organism>
<accession>A0A3S5AS06</accession>
<dbReference type="PANTHER" id="PTHR11559">
    <property type="entry name" value="CARBOXYLESTERASE"/>
    <property type="match status" value="1"/>
</dbReference>
<reference evidence="3" key="1">
    <citation type="submission" date="2018-11" db="EMBL/GenBank/DDBJ databases">
        <authorList>
            <consortium name="Pathogen Informatics"/>
        </authorList>
    </citation>
    <scope>NUCLEOTIDE SEQUENCE</scope>
</reference>
<dbReference type="SUPFAM" id="SSF53474">
    <property type="entry name" value="alpha/beta-Hydrolases"/>
    <property type="match status" value="1"/>
</dbReference>
<feature type="domain" description="Carboxylesterase type B" evidence="2">
    <location>
        <begin position="118"/>
        <end position="171"/>
    </location>
</feature>
<comment type="caution">
    <text evidence="3">The sequence shown here is derived from an EMBL/GenBank/DDBJ whole genome shotgun (WGS) entry which is preliminary data.</text>
</comment>
<keyword evidence="1" id="KW-0472">Membrane</keyword>
<dbReference type="Gene3D" id="3.40.50.1820">
    <property type="entry name" value="alpha/beta hydrolase"/>
    <property type="match status" value="1"/>
</dbReference>
<dbReference type="Proteomes" id="UP000784294">
    <property type="component" value="Unassembled WGS sequence"/>
</dbReference>
<keyword evidence="4" id="KW-1185">Reference proteome</keyword>
<protein>
    <recommendedName>
        <fullName evidence="2">Carboxylesterase type B domain-containing protein</fullName>
    </recommendedName>
</protein>
<keyword evidence="1" id="KW-0812">Transmembrane</keyword>
<dbReference type="EMBL" id="CAAALY010083685">
    <property type="protein sequence ID" value="VEL26923.1"/>
    <property type="molecule type" value="Genomic_DNA"/>
</dbReference>
<proteinExistence type="predicted"/>
<dbReference type="AlphaFoldDB" id="A0A3S5AS06"/>
<sequence>MELHFQQIVNLYTGLGAQNVVSRQPSGSNGPRRPSTADPPAFVSASCAQRITMNVFDSSTSATQKSSRLTFFFGPHLSLRTNRRGRSLCSAKWWFVTFWSTLLGCCTLAGLIPAGTALQVDTTLGKIESRQVTVQIGQRSVTVEEFLGIPYAKPPVNSLRFAPPQLADSWAPRILYVTMGVAIFTRL</sequence>
<evidence type="ECO:0000313" key="3">
    <source>
        <dbReference type="EMBL" id="VEL26923.1"/>
    </source>
</evidence>
<dbReference type="Pfam" id="PF00135">
    <property type="entry name" value="COesterase"/>
    <property type="match status" value="1"/>
</dbReference>
<evidence type="ECO:0000256" key="1">
    <source>
        <dbReference type="SAM" id="Phobius"/>
    </source>
</evidence>
<feature type="transmembrane region" description="Helical" evidence="1">
    <location>
        <begin position="93"/>
        <end position="112"/>
    </location>
</feature>
<keyword evidence="1" id="KW-1133">Transmembrane helix</keyword>
<dbReference type="OrthoDB" id="3200163at2759"/>
<dbReference type="InterPro" id="IPR002018">
    <property type="entry name" value="CarbesteraseB"/>
</dbReference>
<dbReference type="InterPro" id="IPR050309">
    <property type="entry name" value="Type-B_Carboxylest/Lipase"/>
</dbReference>
<gene>
    <name evidence="3" type="ORF">PXEA_LOCUS20363</name>
</gene>
<evidence type="ECO:0000259" key="2">
    <source>
        <dbReference type="Pfam" id="PF00135"/>
    </source>
</evidence>
<evidence type="ECO:0000313" key="4">
    <source>
        <dbReference type="Proteomes" id="UP000784294"/>
    </source>
</evidence>
<dbReference type="InterPro" id="IPR029058">
    <property type="entry name" value="AB_hydrolase_fold"/>
</dbReference>